<reference evidence="1 2" key="1">
    <citation type="submission" date="2012-07" db="EMBL/GenBank/DDBJ databases">
        <title>The Genome Sequence of Fusobacterium sp. 4_8.</title>
        <authorList>
            <consortium name="The Broad Institute Genome Sequencing Platform"/>
            <person name="Earl A."/>
            <person name="Ward D."/>
            <person name="Feldgarden M."/>
            <person name="Gevers D."/>
            <person name="Sibley C.D."/>
            <person name="White A.P."/>
            <person name="Crowley S."/>
            <person name="Surette M."/>
            <person name="Strauss J.C."/>
            <person name="Ambrose C.E."/>
            <person name="Allen-Vercoe E."/>
            <person name="Walker B."/>
            <person name="Young S.K."/>
            <person name="Zeng Q."/>
            <person name="Gargeya S."/>
            <person name="Fitzgerald M."/>
            <person name="Haas B."/>
            <person name="Abouelleil A."/>
            <person name="Alvarado L."/>
            <person name="Arachchi H.M."/>
            <person name="Berlin A.M."/>
            <person name="Chapman S.B."/>
            <person name="Goldberg J."/>
            <person name="Griggs A."/>
            <person name="Gujja S."/>
            <person name="Hansen M."/>
            <person name="Howarth C."/>
            <person name="Imamovic A."/>
            <person name="Larimer J."/>
            <person name="McCowen C."/>
            <person name="Montmayeur A."/>
            <person name="Murphy C."/>
            <person name="Neiman D."/>
            <person name="Pearson M."/>
            <person name="Priest M."/>
            <person name="Roberts A."/>
            <person name="Saif S."/>
            <person name="Shea T."/>
            <person name="Sisk P."/>
            <person name="Sykes S."/>
            <person name="Wortman J."/>
            <person name="Nusbaum C."/>
            <person name="Birren B."/>
        </authorList>
    </citation>
    <scope>NUCLEOTIDE SEQUENCE [LARGE SCALE GENOMIC DNA]</scope>
    <source>
        <strain evidence="1 2">4_8</strain>
    </source>
</reference>
<proteinExistence type="predicted"/>
<dbReference type="KEGG" id="fus:HMPREF0409_00631"/>
<sequence>MMRAIGDQVAKNPEYLSVLDKKAIKNGKIDDKTQVEQVSVMNKLLNDALRAKGYKGPDIKMVLTDVNDPNGLYYTDPVTNVIVFDRKKLASANRDEILNALGYEFGHYSKEDNKTGTQTIANYSGEKLEDRTKGIVSKEATEDTLAAIRNNKNVITGEEGKKLAESIPMERREYETTGFSGGVSASFEGNVTAGVGHYESINWKKGIVEVYDTIEGGMNFSNPDIGITGGISILPFADSAKDIEGRGKVIGADFDPVWIYNLIVKKVMKKVHLV</sequence>
<evidence type="ECO:0000313" key="2">
    <source>
        <dbReference type="Proteomes" id="UP000014361"/>
    </source>
</evidence>
<dbReference type="PATRIC" id="fig|469607.3.peg.1105"/>
<accession>R9RBI2</accession>
<gene>
    <name evidence="1" type="ORF">HMPREF0409_00631</name>
</gene>
<dbReference type="Proteomes" id="UP000014361">
    <property type="component" value="Chromosome"/>
</dbReference>
<name>R9RBI2_9FUSO</name>
<organism evidence="1 2">
    <name type="scientific">Fusobacterium animalis 4_8</name>
    <dbReference type="NCBI Taxonomy" id="469607"/>
    <lineage>
        <taxon>Bacteria</taxon>
        <taxon>Fusobacteriati</taxon>
        <taxon>Fusobacteriota</taxon>
        <taxon>Fusobacteriia</taxon>
        <taxon>Fusobacteriales</taxon>
        <taxon>Fusobacteriaceae</taxon>
        <taxon>Fusobacterium</taxon>
    </lineage>
</organism>
<dbReference type="EMBL" id="CP003723">
    <property type="protein sequence ID" value="AGM23549.1"/>
    <property type="molecule type" value="Genomic_DNA"/>
</dbReference>
<protein>
    <recommendedName>
        <fullName evidence="3">Hemolysin</fullName>
    </recommendedName>
</protein>
<dbReference type="HOGENOM" id="CLU_1014729_0_0_0"/>
<evidence type="ECO:0008006" key="3">
    <source>
        <dbReference type="Google" id="ProtNLM"/>
    </source>
</evidence>
<evidence type="ECO:0000313" key="1">
    <source>
        <dbReference type="EMBL" id="AGM23549.1"/>
    </source>
</evidence>
<dbReference type="AlphaFoldDB" id="R9RBI2"/>